<gene>
    <name evidence="2" type="ORF">FHU29_002668</name>
</gene>
<comment type="caution">
    <text evidence="2">The sequence shown here is derived from an EMBL/GenBank/DDBJ whole genome shotgun (WGS) entry which is preliminary data.</text>
</comment>
<dbReference type="PANTHER" id="PTHR42928:SF3">
    <property type="entry name" value="UPF0065 PROTEIN YFLP"/>
    <property type="match status" value="1"/>
</dbReference>
<comment type="similarity">
    <text evidence="1">Belongs to the UPF0065 (bug) family.</text>
</comment>
<dbReference type="Pfam" id="PF03401">
    <property type="entry name" value="TctC"/>
    <property type="match status" value="1"/>
</dbReference>
<dbReference type="InterPro" id="IPR005064">
    <property type="entry name" value="BUG"/>
</dbReference>
<dbReference type="CDD" id="cd07012">
    <property type="entry name" value="PBP2_Bug_TTT"/>
    <property type="match status" value="1"/>
</dbReference>
<organism evidence="2 3">
    <name type="scientific">Hoyosella altamirensis</name>
    <dbReference type="NCBI Taxonomy" id="616997"/>
    <lineage>
        <taxon>Bacteria</taxon>
        <taxon>Bacillati</taxon>
        <taxon>Actinomycetota</taxon>
        <taxon>Actinomycetes</taxon>
        <taxon>Mycobacteriales</taxon>
        <taxon>Hoyosellaceae</taxon>
        <taxon>Hoyosella</taxon>
    </lineage>
</organism>
<dbReference type="OrthoDB" id="9780943at2"/>
<dbReference type="AlphaFoldDB" id="A0A839RPH6"/>
<dbReference type="Gene3D" id="3.40.190.150">
    <property type="entry name" value="Bordetella uptake gene, domain 1"/>
    <property type="match status" value="1"/>
</dbReference>
<keyword evidence="3" id="KW-1185">Reference proteome</keyword>
<dbReference type="Proteomes" id="UP000567922">
    <property type="component" value="Unassembled WGS sequence"/>
</dbReference>
<proteinExistence type="inferred from homology"/>
<dbReference type="Gene3D" id="3.40.190.10">
    <property type="entry name" value="Periplasmic binding protein-like II"/>
    <property type="match status" value="1"/>
</dbReference>
<dbReference type="PROSITE" id="PS51257">
    <property type="entry name" value="PROKAR_LIPOPROTEIN"/>
    <property type="match status" value="1"/>
</dbReference>
<evidence type="ECO:0000313" key="3">
    <source>
        <dbReference type="Proteomes" id="UP000567922"/>
    </source>
</evidence>
<dbReference type="EMBL" id="JACHWS010000002">
    <property type="protein sequence ID" value="MBB3038219.1"/>
    <property type="molecule type" value="Genomic_DNA"/>
</dbReference>
<evidence type="ECO:0000256" key="1">
    <source>
        <dbReference type="ARBA" id="ARBA00006987"/>
    </source>
</evidence>
<dbReference type="PANTHER" id="PTHR42928">
    <property type="entry name" value="TRICARBOXYLATE-BINDING PROTEIN"/>
    <property type="match status" value="1"/>
</dbReference>
<accession>A0A839RPH6</accession>
<evidence type="ECO:0000313" key="2">
    <source>
        <dbReference type="EMBL" id="MBB3038219.1"/>
    </source>
</evidence>
<dbReference type="PIRSF" id="PIRSF017082">
    <property type="entry name" value="YflP"/>
    <property type="match status" value="1"/>
</dbReference>
<protein>
    <submittedName>
        <fullName evidence="2">Putative tricarboxylic transport membrane protein</fullName>
    </submittedName>
</protein>
<dbReference type="InterPro" id="IPR042100">
    <property type="entry name" value="Bug_dom1"/>
</dbReference>
<sequence>MTHKLRSLPGKFALLMIALASIIAGCVPGGGTELSPLRIIVPTPPGGGFDQTARLTGIALEDERLVESASIINMPGDGGLAALHRARFEEGDPSLLLQMGLATIANAEVSGQGEVLRELTPIAQLMDEPGAILVRPDSEFATIDDFVAAVRAEPDAAQIGGGSQPGGPDYLAAMLFLEAIGVEPTQSGYRAYDGGGDMLGALVSDQVDVAFTGISEHLYEIRDGEVRVLAITGAERLPGIDAPTLMERGLDVEFHNWRGLMAPPGISPSERDALIDVFASLAGSATWGRTVSDNHWNNTFVAGDEFADHIGRETRELNELLRRFPAGG</sequence>
<name>A0A839RPH6_9ACTN</name>
<reference evidence="2 3" key="1">
    <citation type="submission" date="2020-08" db="EMBL/GenBank/DDBJ databases">
        <title>Sequencing the genomes of 1000 actinobacteria strains.</title>
        <authorList>
            <person name="Klenk H.-P."/>
        </authorList>
    </citation>
    <scope>NUCLEOTIDE SEQUENCE [LARGE SCALE GENOMIC DNA]</scope>
    <source>
        <strain evidence="2 3">DSM 45258</strain>
    </source>
</reference>
<dbReference type="SUPFAM" id="SSF53850">
    <property type="entry name" value="Periplasmic binding protein-like II"/>
    <property type="match status" value="1"/>
</dbReference>
<dbReference type="RefSeq" id="WP_083962274.1">
    <property type="nucleotide sequence ID" value="NZ_BDDI01000006.1"/>
</dbReference>